<proteinExistence type="predicted"/>
<protein>
    <submittedName>
        <fullName evidence="2">Uncharacterized protein</fullName>
    </submittedName>
</protein>
<evidence type="ECO:0000256" key="1">
    <source>
        <dbReference type="SAM" id="MobiDB-lite"/>
    </source>
</evidence>
<evidence type="ECO:0000313" key="2">
    <source>
        <dbReference type="EMBL" id="KAI5421550.1"/>
    </source>
</evidence>
<gene>
    <name evidence="2" type="ORF">KIW84_045100</name>
</gene>
<reference evidence="2 3" key="1">
    <citation type="journal article" date="2022" name="Nat. Genet.">
        <title>Improved pea reference genome and pan-genome highlight genomic features and evolutionary characteristics.</title>
        <authorList>
            <person name="Yang T."/>
            <person name="Liu R."/>
            <person name="Luo Y."/>
            <person name="Hu S."/>
            <person name="Wang D."/>
            <person name="Wang C."/>
            <person name="Pandey M.K."/>
            <person name="Ge S."/>
            <person name="Xu Q."/>
            <person name="Li N."/>
            <person name="Li G."/>
            <person name="Huang Y."/>
            <person name="Saxena R.K."/>
            <person name="Ji Y."/>
            <person name="Li M."/>
            <person name="Yan X."/>
            <person name="He Y."/>
            <person name="Liu Y."/>
            <person name="Wang X."/>
            <person name="Xiang C."/>
            <person name="Varshney R.K."/>
            <person name="Ding H."/>
            <person name="Gao S."/>
            <person name="Zong X."/>
        </authorList>
    </citation>
    <scope>NUCLEOTIDE SEQUENCE [LARGE SCALE GENOMIC DNA]</scope>
    <source>
        <strain evidence="2 3">cv. Zhongwan 6</strain>
    </source>
</reference>
<dbReference type="EMBL" id="JAMSHJ010000004">
    <property type="protein sequence ID" value="KAI5421550.1"/>
    <property type="molecule type" value="Genomic_DNA"/>
</dbReference>
<dbReference type="Gramene" id="Psat04G0510000-T1">
    <property type="protein sequence ID" value="KAI5421550.1"/>
    <property type="gene ID" value="KIW84_045100"/>
</dbReference>
<dbReference type="AlphaFoldDB" id="A0A9D5AWU0"/>
<feature type="compositionally biased region" description="Basic and acidic residues" evidence="1">
    <location>
        <begin position="1"/>
        <end position="10"/>
    </location>
</feature>
<organism evidence="2 3">
    <name type="scientific">Pisum sativum</name>
    <name type="common">Garden pea</name>
    <name type="synonym">Lathyrus oleraceus</name>
    <dbReference type="NCBI Taxonomy" id="3888"/>
    <lineage>
        <taxon>Eukaryota</taxon>
        <taxon>Viridiplantae</taxon>
        <taxon>Streptophyta</taxon>
        <taxon>Embryophyta</taxon>
        <taxon>Tracheophyta</taxon>
        <taxon>Spermatophyta</taxon>
        <taxon>Magnoliopsida</taxon>
        <taxon>eudicotyledons</taxon>
        <taxon>Gunneridae</taxon>
        <taxon>Pentapetalae</taxon>
        <taxon>rosids</taxon>
        <taxon>fabids</taxon>
        <taxon>Fabales</taxon>
        <taxon>Fabaceae</taxon>
        <taxon>Papilionoideae</taxon>
        <taxon>50 kb inversion clade</taxon>
        <taxon>NPAAA clade</taxon>
        <taxon>Hologalegina</taxon>
        <taxon>IRL clade</taxon>
        <taxon>Fabeae</taxon>
        <taxon>Lathyrus</taxon>
    </lineage>
</organism>
<name>A0A9D5AWU0_PEA</name>
<comment type="caution">
    <text evidence="2">The sequence shown here is derived from an EMBL/GenBank/DDBJ whole genome shotgun (WGS) entry which is preliminary data.</text>
</comment>
<sequence length="122" mass="13570">MLKSGVDRGKQRIRRRRRSRGGDAAECSSQVNCPFGLAGFTASLFPGLDVNDIDLLFEILKPTLVSCRRRHTKFFRSLSGAQTVLVHQSLRIHLSSWLKFALAIPLPNAIDLIAFTSLLSMS</sequence>
<accession>A0A9D5AWU0</accession>
<evidence type="ECO:0000313" key="3">
    <source>
        <dbReference type="Proteomes" id="UP001058974"/>
    </source>
</evidence>
<dbReference type="Proteomes" id="UP001058974">
    <property type="component" value="Chromosome 4"/>
</dbReference>
<keyword evidence="3" id="KW-1185">Reference proteome</keyword>
<feature type="region of interest" description="Disordered" evidence="1">
    <location>
        <begin position="1"/>
        <end position="27"/>
    </location>
</feature>